<protein>
    <recommendedName>
        <fullName evidence="1">AAA+ ATPase domain-containing protein</fullName>
    </recommendedName>
</protein>
<dbReference type="EMBL" id="BAAAZN010000008">
    <property type="protein sequence ID" value="GAA3552310.1"/>
    <property type="molecule type" value="Genomic_DNA"/>
</dbReference>
<dbReference type="CDD" id="cd00009">
    <property type="entry name" value="AAA"/>
    <property type="match status" value="1"/>
</dbReference>
<dbReference type="RefSeq" id="WP_344861905.1">
    <property type="nucleotide sequence ID" value="NZ_BAAAZN010000008.1"/>
</dbReference>
<dbReference type="SUPFAM" id="SSF52540">
    <property type="entry name" value="P-loop containing nucleoside triphosphate hydrolases"/>
    <property type="match status" value="1"/>
</dbReference>
<evidence type="ECO:0000313" key="3">
    <source>
        <dbReference type="Proteomes" id="UP001500689"/>
    </source>
</evidence>
<dbReference type="Pfam" id="PF07728">
    <property type="entry name" value="AAA_5"/>
    <property type="match status" value="1"/>
</dbReference>
<sequence length="568" mass="61165">MRDSTKTEFTSIAEEVARGVFTQSNLLWMAECEIRARLPETIYQHAQALLPNLAALAIANATPDRAEMQRTLEGAAWHQLEGHLPDLVNRTADGLLPGLAEAAVRKATPDAAKLREELVTAVHADVDAEVRGQTAAVLADVVRTAVEQVRDEVAGSLEKQSEETISALARAAVADATPDRSEVRDELVREGTAELLKNVRSAVHEAAPDAVQAAVGQIRGSLVDTAMRAAGDVLPELAREAVAGATPDQQVLHDELVAKVLATVTETAREATLSAVPEMVTKASEETLKTLRGTVREEAEKAIAEYAPNVVTVVLPQGKKVELGSDTHEVLPELLVALHARCHVLLVGPAGTGKSMLAKHAAGALDLDFQALSLGPTTPMSKVFGYYDANGNYHDTPFRRAFEHGGVMLLDELDNGHPGLLAELNQALALGTCAFADRMVDAHENFRLVATGNTYGTGGDRQYVGRQTLDSATLDRFVVIDVPIDEGLEERIALRHAPSHQDEVEELLDEVRDLREMALTKKLPVIFSPRASIDGAKLLEAGATVEQVLQWRVVRGLSDAHRKALELD</sequence>
<evidence type="ECO:0000313" key="2">
    <source>
        <dbReference type="EMBL" id="GAA3552310.1"/>
    </source>
</evidence>
<gene>
    <name evidence="2" type="ORF">GCM10022222_39910</name>
</gene>
<accession>A0ABP6WKN2</accession>
<dbReference type="InterPro" id="IPR011704">
    <property type="entry name" value="ATPase_dyneun-rel_AAA"/>
</dbReference>
<proteinExistence type="predicted"/>
<evidence type="ECO:0000259" key="1">
    <source>
        <dbReference type="SMART" id="SM00382"/>
    </source>
</evidence>
<dbReference type="Proteomes" id="UP001500689">
    <property type="component" value="Unassembled WGS sequence"/>
</dbReference>
<dbReference type="Gene3D" id="3.40.50.300">
    <property type="entry name" value="P-loop containing nucleotide triphosphate hydrolases"/>
    <property type="match status" value="1"/>
</dbReference>
<reference evidence="3" key="1">
    <citation type="journal article" date="2019" name="Int. J. Syst. Evol. Microbiol.">
        <title>The Global Catalogue of Microorganisms (GCM) 10K type strain sequencing project: providing services to taxonomists for standard genome sequencing and annotation.</title>
        <authorList>
            <consortium name="The Broad Institute Genomics Platform"/>
            <consortium name="The Broad Institute Genome Sequencing Center for Infectious Disease"/>
            <person name="Wu L."/>
            <person name="Ma J."/>
        </authorList>
    </citation>
    <scope>NUCLEOTIDE SEQUENCE [LARGE SCALE GENOMIC DNA]</scope>
    <source>
        <strain evidence="3">JCM 16898</strain>
    </source>
</reference>
<dbReference type="InterPro" id="IPR050764">
    <property type="entry name" value="CbbQ/NirQ/NorQ/GpvN"/>
</dbReference>
<dbReference type="InterPro" id="IPR027417">
    <property type="entry name" value="P-loop_NTPase"/>
</dbReference>
<dbReference type="InterPro" id="IPR003593">
    <property type="entry name" value="AAA+_ATPase"/>
</dbReference>
<keyword evidence="3" id="KW-1185">Reference proteome</keyword>
<dbReference type="PANTHER" id="PTHR42759">
    <property type="entry name" value="MOXR FAMILY PROTEIN"/>
    <property type="match status" value="1"/>
</dbReference>
<feature type="domain" description="AAA+ ATPase" evidence="1">
    <location>
        <begin position="340"/>
        <end position="485"/>
    </location>
</feature>
<comment type="caution">
    <text evidence="2">The sequence shown here is derived from an EMBL/GenBank/DDBJ whole genome shotgun (WGS) entry which is preliminary data.</text>
</comment>
<dbReference type="PANTHER" id="PTHR42759:SF1">
    <property type="entry name" value="MAGNESIUM-CHELATASE SUBUNIT CHLD"/>
    <property type="match status" value="1"/>
</dbReference>
<name>A0ABP6WKN2_9PSEU</name>
<organism evidence="2 3">
    <name type="scientific">Amycolatopsis ultiminotia</name>
    <dbReference type="NCBI Taxonomy" id="543629"/>
    <lineage>
        <taxon>Bacteria</taxon>
        <taxon>Bacillati</taxon>
        <taxon>Actinomycetota</taxon>
        <taxon>Actinomycetes</taxon>
        <taxon>Pseudonocardiales</taxon>
        <taxon>Pseudonocardiaceae</taxon>
        <taxon>Amycolatopsis</taxon>
    </lineage>
</organism>
<dbReference type="SMART" id="SM00382">
    <property type="entry name" value="AAA"/>
    <property type="match status" value="1"/>
</dbReference>